<organism evidence="1 2">
    <name type="scientific">Chryseobacterium paridis</name>
    <dbReference type="NCBI Taxonomy" id="2800328"/>
    <lineage>
        <taxon>Bacteria</taxon>
        <taxon>Pseudomonadati</taxon>
        <taxon>Bacteroidota</taxon>
        <taxon>Flavobacteriia</taxon>
        <taxon>Flavobacteriales</taxon>
        <taxon>Weeksellaceae</taxon>
        <taxon>Chryseobacterium group</taxon>
        <taxon>Chryseobacterium</taxon>
    </lineage>
</organism>
<proteinExistence type="predicted"/>
<keyword evidence="2" id="KW-1185">Reference proteome</keyword>
<sequence>MKNLKKLSREDLRNLGGGRRACSVAIQGSDGKWTTRTGSCVEPSLSNMFNGYCETGLGQVDITSNGGVSHCND</sequence>
<reference evidence="2" key="1">
    <citation type="submission" date="2021-01" db="EMBL/GenBank/DDBJ databases">
        <title>Genome public.</title>
        <authorList>
            <person name="Liu C."/>
            <person name="Sun Q."/>
        </authorList>
    </citation>
    <scope>NUCLEOTIDE SEQUENCE [LARGE SCALE GENOMIC DNA]</scope>
    <source>
        <strain evidence="2">YIM B02567</strain>
    </source>
</reference>
<protein>
    <recommendedName>
        <fullName evidence="3">Bacteriocin</fullName>
    </recommendedName>
</protein>
<dbReference type="InterPro" id="IPR058074">
    <property type="entry name" value="Bacteriocin-like"/>
</dbReference>
<accession>A0ABS1FUN1</accession>
<dbReference type="Proteomes" id="UP000628669">
    <property type="component" value="Unassembled WGS sequence"/>
</dbReference>
<evidence type="ECO:0008006" key="3">
    <source>
        <dbReference type="Google" id="ProtNLM"/>
    </source>
</evidence>
<name>A0ABS1FUN1_9FLAO</name>
<dbReference type="EMBL" id="JAENHK010000010">
    <property type="protein sequence ID" value="MBK1896141.1"/>
    <property type="molecule type" value="Genomic_DNA"/>
</dbReference>
<comment type="caution">
    <text evidence="1">The sequence shown here is derived from an EMBL/GenBank/DDBJ whole genome shotgun (WGS) entry which is preliminary data.</text>
</comment>
<evidence type="ECO:0000313" key="2">
    <source>
        <dbReference type="Proteomes" id="UP000628669"/>
    </source>
</evidence>
<evidence type="ECO:0000313" key="1">
    <source>
        <dbReference type="EMBL" id="MBK1896141.1"/>
    </source>
</evidence>
<dbReference type="NCBIfam" id="NF047798">
    <property type="entry name" value="leader_Chryseo"/>
    <property type="match status" value="1"/>
</dbReference>
<gene>
    <name evidence="1" type="ORF">JHL15_10290</name>
</gene>